<proteinExistence type="predicted"/>
<evidence type="ECO:0000259" key="2">
    <source>
        <dbReference type="Pfam" id="PF26366"/>
    </source>
</evidence>
<reference evidence="3 4" key="1">
    <citation type="submission" date="2024-02" db="EMBL/GenBank/DDBJ databases">
        <title>Lysinimicrobium sediminis NBRC 112286.</title>
        <authorList>
            <person name="Ichikawa N."/>
            <person name="Katano-Makiyama Y."/>
            <person name="Hidaka K."/>
        </authorList>
    </citation>
    <scope>NUCLEOTIDE SEQUENCE [LARGE SCALE GENOMIC DNA]</scope>
    <source>
        <strain evidence="3 4">NBRC 112286</strain>
    </source>
</reference>
<feature type="domain" description="DUF8094" evidence="2">
    <location>
        <begin position="39"/>
        <end position="313"/>
    </location>
</feature>
<dbReference type="Proteomes" id="UP001426770">
    <property type="component" value="Unassembled WGS sequence"/>
</dbReference>
<dbReference type="InterPro" id="IPR058407">
    <property type="entry name" value="DUF8094"/>
</dbReference>
<protein>
    <recommendedName>
        <fullName evidence="2">DUF8094 domain-containing protein</fullName>
    </recommendedName>
</protein>
<keyword evidence="4" id="KW-1185">Reference proteome</keyword>
<sequence>MRRSALAATVAVASLAVLGGCTPPVPDVVTAPAVQEPAAITQTQVDRIVPATFAELAAADEALDASLLTARVADPAATIRGVQYALSEAGDEGAVTELPGTMQAVYVSAEGVFPRIMVGVSEAAEDSTPVVLMWVQEDIDADYALVNWAHMIPGASLPAMPGTATGSNQLPLDTDTLAVTPEQAVNDYVTLLTEGSGSDVAESFEADTYRERLFEARKALDAAAKKGDGGFKDTIEARLDDTFAMATADGGALVFAPLSITSRLAVKNGATVSISAADKALVEGDLKAAVTHTYSDFVVIHIPADPEAKPAVVAADHHLVRVQAK</sequence>
<evidence type="ECO:0000313" key="4">
    <source>
        <dbReference type="Proteomes" id="UP001426770"/>
    </source>
</evidence>
<name>A0ABP9WJJ4_9MICO</name>
<evidence type="ECO:0000256" key="1">
    <source>
        <dbReference type="SAM" id="SignalP"/>
    </source>
</evidence>
<organism evidence="3 4">
    <name type="scientific">Demequina sediminis</name>
    <dbReference type="NCBI Taxonomy" id="1930058"/>
    <lineage>
        <taxon>Bacteria</taxon>
        <taxon>Bacillati</taxon>
        <taxon>Actinomycetota</taxon>
        <taxon>Actinomycetes</taxon>
        <taxon>Micrococcales</taxon>
        <taxon>Demequinaceae</taxon>
        <taxon>Demequina</taxon>
    </lineage>
</organism>
<dbReference type="RefSeq" id="WP_286215310.1">
    <property type="nucleotide sequence ID" value="NZ_AP027736.1"/>
</dbReference>
<dbReference type="PROSITE" id="PS51257">
    <property type="entry name" value="PROKAR_LIPOPROTEIN"/>
    <property type="match status" value="1"/>
</dbReference>
<comment type="caution">
    <text evidence="3">The sequence shown here is derived from an EMBL/GenBank/DDBJ whole genome shotgun (WGS) entry which is preliminary data.</text>
</comment>
<gene>
    <name evidence="3" type="ORF">Lsed01_01541</name>
</gene>
<dbReference type="EMBL" id="BAABRR010000007">
    <property type="protein sequence ID" value="GAA5519103.1"/>
    <property type="molecule type" value="Genomic_DNA"/>
</dbReference>
<evidence type="ECO:0000313" key="3">
    <source>
        <dbReference type="EMBL" id="GAA5519103.1"/>
    </source>
</evidence>
<accession>A0ABP9WJJ4</accession>
<feature type="chain" id="PRO_5046029506" description="DUF8094 domain-containing protein" evidence="1">
    <location>
        <begin position="20"/>
        <end position="325"/>
    </location>
</feature>
<feature type="signal peptide" evidence="1">
    <location>
        <begin position="1"/>
        <end position="19"/>
    </location>
</feature>
<dbReference type="Pfam" id="PF26366">
    <property type="entry name" value="DUF8094"/>
    <property type="match status" value="1"/>
</dbReference>
<keyword evidence="1" id="KW-0732">Signal</keyword>